<reference evidence="1 2" key="1">
    <citation type="journal article" date="2022" name="Plant J.">
        <title>Chromosome-level genome of Camellia lanceoleosa provides a valuable resource for understanding genome evolution and self-incompatibility.</title>
        <authorList>
            <person name="Gong W."/>
            <person name="Xiao S."/>
            <person name="Wang L."/>
            <person name="Liao Z."/>
            <person name="Chang Y."/>
            <person name="Mo W."/>
            <person name="Hu G."/>
            <person name="Li W."/>
            <person name="Zhao G."/>
            <person name="Zhu H."/>
            <person name="Hu X."/>
            <person name="Ji K."/>
            <person name="Xiang X."/>
            <person name="Song Q."/>
            <person name="Yuan D."/>
            <person name="Jin S."/>
            <person name="Zhang L."/>
        </authorList>
    </citation>
    <scope>NUCLEOTIDE SEQUENCE [LARGE SCALE GENOMIC DNA]</scope>
    <source>
        <strain evidence="1">SQ_2022a</strain>
    </source>
</reference>
<accession>A0ACC0HAH0</accession>
<name>A0ACC0HAH0_9ERIC</name>
<proteinExistence type="predicted"/>
<protein>
    <submittedName>
        <fullName evidence="1">Phosphatidylinositol 4-phosphate 5-kinase 1</fullName>
    </submittedName>
</protein>
<dbReference type="Proteomes" id="UP001060215">
    <property type="component" value="Chromosome 5"/>
</dbReference>
<evidence type="ECO:0000313" key="1">
    <source>
        <dbReference type="EMBL" id="KAI8010225.1"/>
    </source>
</evidence>
<organism evidence="1 2">
    <name type="scientific">Camellia lanceoleosa</name>
    <dbReference type="NCBI Taxonomy" id="1840588"/>
    <lineage>
        <taxon>Eukaryota</taxon>
        <taxon>Viridiplantae</taxon>
        <taxon>Streptophyta</taxon>
        <taxon>Embryophyta</taxon>
        <taxon>Tracheophyta</taxon>
        <taxon>Spermatophyta</taxon>
        <taxon>Magnoliopsida</taxon>
        <taxon>eudicotyledons</taxon>
        <taxon>Gunneridae</taxon>
        <taxon>Pentapetalae</taxon>
        <taxon>asterids</taxon>
        <taxon>Ericales</taxon>
        <taxon>Theaceae</taxon>
        <taxon>Camellia</taxon>
    </lineage>
</organism>
<evidence type="ECO:0000313" key="2">
    <source>
        <dbReference type="Proteomes" id="UP001060215"/>
    </source>
</evidence>
<gene>
    <name evidence="1" type="ORF">LOK49_LG06G03531</name>
</gene>
<sequence>MEKIHRKSSTQKCEPVLSSFYEENNNPKKKKSEDEVTNREIETTKAVVVILPPSSLPIVSRIRSQSATHRVTPTTTTSAAEKLLANRDLAVNVPYGSGKYLWTDGCMYEGEWKRRKASGKGKFSWPSRATFEGEFKSGHIEGFETFIGSDGEKIQRKSSTY</sequence>
<keyword evidence="2" id="KW-1185">Reference proteome</keyword>
<comment type="caution">
    <text evidence="1">The sequence shown here is derived from an EMBL/GenBank/DDBJ whole genome shotgun (WGS) entry which is preliminary data.</text>
</comment>
<dbReference type="EMBL" id="CM045762">
    <property type="protein sequence ID" value="KAI8010225.1"/>
    <property type="molecule type" value="Genomic_DNA"/>
</dbReference>